<dbReference type="AlphaFoldDB" id="A0AB34J9A6"/>
<feature type="domain" description="Chromo" evidence="4">
    <location>
        <begin position="45"/>
        <end position="104"/>
    </location>
</feature>
<evidence type="ECO:0000256" key="2">
    <source>
        <dbReference type="ARBA" id="ARBA00023242"/>
    </source>
</evidence>
<dbReference type="SUPFAM" id="SSF54160">
    <property type="entry name" value="Chromo domain-like"/>
    <property type="match status" value="1"/>
</dbReference>
<evidence type="ECO:0000256" key="1">
    <source>
        <dbReference type="ARBA" id="ARBA00004123"/>
    </source>
</evidence>
<dbReference type="InterPro" id="IPR000953">
    <property type="entry name" value="Chromo/chromo_shadow_dom"/>
</dbReference>
<dbReference type="SMART" id="SM00298">
    <property type="entry name" value="CHROMO"/>
    <property type="match status" value="1"/>
</dbReference>
<dbReference type="PROSITE" id="PS50013">
    <property type="entry name" value="CHROMO_2"/>
    <property type="match status" value="1"/>
</dbReference>
<proteinExistence type="predicted"/>
<protein>
    <recommendedName>
        <fullName evidence="4">Chromo domain-containing protein</fullName>
    </recommendedName>
</protein>
<name>A0AB34J9A6_PRYPA</name>
<comment type="subcellular location">
    <subcellularLocation>
        <location evidence="1">Nucleus</location>
    </subcellularLocation>
</comment>
<dbReference type="Gene3D" id="2.40.50.40">
    <property type="match status" value="1"/>
</dbReference>
<dbReference type="PANTHER" id="PTHR22812">
    <property type="entry name" value="CHROMOBOX PROTEIN"/>
    <property type="match status" value="1"/>
</dbReference>
<sequence length="298" mass="32445">MGKRGPQPKPKPGNKSANTTIKPQGSTTKRTPTSAFDGAAGKDVYEPEKVTAKRLAKGVTQYLVKWKGYEIKDSTWEPIEHLAGCEDMIAEFVERESTRIAQLEAVAAAKRIEKEAQLASVAAKAAEDAAAARIAASAAGAREEHLAPCLDANEEVKVSKNNSGGGAKRSSWAWRVFDEVGCAHGKACCKLTKSDGEFCGEAITTLGGPTAMKNHVMFRHPDDYIKLAPPSEKLNVKLDPQSKMMALHGRHRQSLQQPLWPQQRLRPRHELLARTIPQLTQSVTWALLFAMGSNGAVR</sequence>
<dbReference type="InterPro" id="IPR016197">
    <property type="entry name" value="Chromo-like_dom_sf"/>
</dbReference>
<evidence type="ECO:0000256" key="3">
    <source>
        <dbReference type="SAM" id="MobiDB-lite"/>
    </source>
</evidence>
<dbReference type="InterPro" id="IPR023780">
    <property type="entry name" value="Chromo_domain"/>
</dbReference>
<dbReference type="GO" id="GO:0005634">
    <property type="term" value="C:nucleus"/>
    <property type="evidence" value="ECO:0007669"/>
    <property type="project" value="UniProtKB-SubCell"/>
</dbReference>
<evidence type="ECO:0000313" key="6">
    <source>
        <dbReference type="Proteomes" id="UP001515480"/>
    </source>
</evidence>
<feature type="compositionally biased region" description="Polar residues" evidence="3">
    <location>
        <begin position="16"/>
        <end position="34"/>
    </location>
</feature>
<feature type="region of interest" description="Disordered" evidence="3">
    <location>
        <begin position="1"/>
        <end position="43"/>
    </location>
</feature>
<dbReference type="InterPro" id="IPR051219">
    <property type="entry name" value="Heterochromatin_chromo-domain"/>
</dbReference>
<gene>
    <name evidence="5" type="ORF">AB1Y20_004200</name>
</gene>
<evidence type="ECO:0000313" key="5">
    <source>
        <dbReference type="EMBL" id="KAL1515139.1"/>
    </source>
</evidence>
<comment type="caution">
    <text evidence="5">The sequence shown here is derived from an EMBL/GenBank/DDBJ whole genome shotgun (WGS) entry which is preliminary data.</text>
</comment>
<dbReference type="CDD" id="cd00024">
    <property type="entry name" value="CD_CSD"/>
    <property type="match status" value="1"/>
</dbReference>
<dbReference type="Pfam" id="PF00385">
    <property type="entry name" value="Chromo"/>
    <property type="match status" value="1"/>
</dbReference>
<dbReference type="PROSITE" id="PS00598">
    <property type="entry name" value="CHROMO_1"/>
    <property type="match status" value="1"/>
</dbReference>
<dbReference type="EMBL" id="JBGBPQ010000012">
    <property type="protein sequence ID" value="KAL1515139.1"/>
    <property type="molecule type" value="Genomic_DNA"/>
</dbReference>
<dbReference type="InterPro" id="IPR023779">
    <property type="entry name" value="Chromodomain_CS"/>
</dbReference>
<organism evidence="5 6">
    <name type="scientific">Prymnesium parvum</name>
    <name type="common">Toxic golden alga</name>
    <dbReference type="NCBI Taxonomy" id="97485"/>
    <lineage>
        <taxon>Eukaryota</taxon>
        <taxon>Haptista</taxon>
        <taxon>Haptophyta</taxon>
        <taxon>Prymnesiophyceae</taxon>
        <taxon>Prymnesiales</taxon>
        <taxon>Prymnesiaceae</taxon>
        <taxon>Prymnesium</taxon>
    </lineage>
</organism>
<keyword evidence="6" id="KW-1185">Reference proteome</keyword>
<keyword evidence="2" id="KW-0539">Nucleus</keyword>
<reference evidence="5 6" key="1">
    <citation type="journal article" date="2024" name="Science">
        <title>Giant polyketide synthase enzymes in the biosynthesis of giant marine polyether toxins.</title>
        <authorList>
            <person name="Fallon T.R."/>
            <person name="Shende V.V."/>
            <person name="Wierzbicki I.H."/>
            <person name="Pendleton A.L."/>
            <person name="Watervoot N.F."/>
            <person name="Auber R.P."/>
            <person name="Gonzalez D.J."/>
            <person name="Wisecaver J.H."/>
            <person name="Moore B.S."/>
        </authorList>
    </citation>
    <scope>NUCLEOTIDE SEQUENCE [LARGE SCALE GENOMIC DNA]</scope>
    <source>
        <strain evidence="5 6">12B1</strain>
    </source>
</reference>
<dbReference type="Proteomes" id="UP001515480">
    <property type="component" value="Unassembled WGS sequence"/>
</dbReference>
<accession>A0AB34J9A6</accession>
<evidence type="ECO:0000259" key="4">
    <source>
        <dbReference type="PROSITE" id="PS50013"/>
    </source>
</evidence>